<sequence length="67" mass="8213">MIFINVIFTFRQAKVKLVVIFSKILVIIFKRFSPLFTLFIKYNYDISIFIWKSIIILYKQLQRILEH</sequence>
<protein>
    <submittedName>
        <fullName evidence="1">Uncharacterized protein</fullName>
    </submittedName>
</protein>
<evidence type="ECO:0000313" key="2">
    <source>
        <dbReference type="Proteomes" id="UP001217089"/>
    </source>
</evidence>
<proteinExistence type="predicted"/>
<gene>
    <name evidence="1" type="ORF">KUTeg_013051</name>
</gene>
<keyword evidence="2" id="KW-1185">Reference proteome</keyword>
<dbReference type="EMBL" id="JARBDR010000657">
    <property type="protein sequence ID" value="KAJ8308177.1"/>
    <property type="molecule type" value="Genomic_DNA"/>
</dbReference>
<reference evidence="1 2" key="1">
    <citation type="submission" date="2022-12" db="EMBL/GenBank/DDBJ databases">
        <title>Chromosome-level genome of Tegillarca granosa.</title>
        <authorList>
            <person name="Kim J."/>
        </authorList>
    </citation>
    <scope>NUCLEOTIDE SEQUENCE [LARGE SCALE GENOMIC DNA]</scope>
    <source>
        <strain evidence="1">Teg-2019</strain>
        <tissue evidence="1">Adductor muscle</tissue>
    </source>
</reference>
<organism evidence="1 2">
    <name type="scientific">Tegillarca granosa</name>
    <name type="common">Malaysian cockle</name>
    <name type="synonym">Anadara granosa</name>
    <dbReference type="NCBI Taxonomy" id="220873"/>
    <lineage>
        <taxon>Eukaryota</taxon>
        <taxon>Metazoa</taxon>
        <taxon>Spiralia</taxon>
        <taxon>Lophotrochozoa</taxon>
        <taxon>Mollusca</taxon>
        <taxon>Bivalvia</taxon>
        <taxon>Autobranchia</taxon>
        <taxon>Pteriomorphia</taxon>
        <taxon>Arcoida</taxon>
        <taxon>Arcoidea</taxon>
        <taxon>Arcidae</taxon>
        <taxon>Tegillarca</taxon>
    </lineage>
</organism>
<comment type="caution">
    <text evidence="1">The sequence shown here is derived from an EMBL/GenBank/DDBJ whole genome shotgun (WGS) entry which is preliminary data.</text>
</comment>
<dbReference type="Proteomes" id="UP001217089">
    <property type="component" value="Unassembled WGS sequence"/>
</dbReference>
<evidence type="ECO:0000313" key="1">
    <source>
        <dbReference type="EMBL" id="KAJ8308177.1"/>
    </source>
</evidence>
<accession>A0ABQ9EW19</accession>
<name>A0ABQ9EW19_TEGGR</name>